<proteinExistence type="predicted"/>
<accession>A0A7W9CV10</accession>
<dbReference type="PROSITE" id="PS50830">
    <property type="entry name" value="TNASE_3"/>
    <property type="match status" value="1"/>
</dbReference>
<dbReference type="InterPro" id="IPR035437">
    <property type="entry name" value="SNase_OB-fold_sf"/>
</dbReference>
<dbReference type="SUPFAM" id="SSF50199">
    <property type="entry name" value="Staphylococcal nuclease"/>
    <property type="match status" value="1"/>
</dbReference>
<evidence type="ECO:0000259" key="1">
    <source>
        <dbReference type="PROSITE" id="PS50830"/>
    </source>
</evidence>
<protein>
    <submittedName>
        <fullName evidence="2">Endonuclease YncB(Thermonuclease family)</fullName>
    </submittedName>
</protein>
<dbReference type="GO" id="GO:0004519">
    <property type="term" value="F:endonuclease activity"/>
    <property type="evidence" value="ECO:0007669"/>
    <property type="project" value="UniProtKB-KW"/>
</dbReference>
<dbReference type="AlphaFoldDB" id="A0A7W9CV10"/>
<dbReference type="SMART" id="SM00318">
    <property type="entry name" value="SNc"/>
    <property type="match status" value="1"/>
</dbReference>
<keyword evidence="2" id="KW-0540">Nuclease</keyword>
<gene>
    <name evidence="2" type="ORF">GGQ63_001499</name>
</gene>
<name>A0A7W9CV10_9HYPH</name>
<organism evidence="2 3">
    <name type="scientific">Prosthecomicrobium pneumaticum</name>
    <dbReference type="NCBI Taxonomy" id="81895"/>
    <lineage>
        <taxon>Bacteria</taxon>
        <taxon>Pseudomonadati</taxon>
        <taxon>Pseudomonadota</taxon>
        <taxon>Alphaproteobacteria</taxon>
        <taxon>Hyphomicrobiales</taxon>
        <taxon>Kaistiaceae</taxon>
        <taxon>Prosthecomicrobium</taxon>
    </lineage>
</organism>
<keyword evidence="2" id="KW-0378">Hydrolase</keyword>
<dbReference type="Proteomes" id="UP000523821">
    <property type="component" value="Unassembled WGS sequence"/>
</dbReference>
<sequence>MLAAGEAGRVAAVPDGATLVLEDGLVVRLAGLAVPGSAADPQPAAAAREALADLALGRRVELRYSGPRRDRHGRARAHVFRVGRDGEPALWLQRALVEAGRGRFASAADDRACLVPLAAAERAARSAGSGLWHVPDYHIRAARDSSLLQQEGLYELVEGRVLSIGRAGRRIYLNFGRRWTSDFTAEIEAQAEDAFAAAGVPVETLEGRIVRVRGWIEEHGGPLVRITHPEQIEILDEADGGN</sequence>
<keyword evidence="2" id="KW-0255">Endonuclease</keyword>
<dbReference type="InterPro" id="IPR016071">
    <property type="entry name" value="Staphylococal_nuclease_OB-fold"/>
</dbReference>
<evidence type="ECO:0000313" key="2">
    <source>
        <dbReference type="EMBL" id="MBB5752445.1"/>
    </source>
</evidence>
<dbReference type="EMBL" id="JACHOO010000003">
    <property type="protein sequence ID" value="MBB5752445.1"/>
    <property type="molecule type" value="Genomic_DNA"/>
</dbReference>
<reference evidence="2 3" key="1">
    <citation type="submission" date="2020-08" db="EMBL/GenBank/DDBJ databases">
        <title>Genomic Encyclopedia of Type Strains, Phase IV (KMG-IV): sequencing the most valuable type-strain genomes for metagenomic binning, comparative biology and taxonomic classification.</title>
        <authorList>
            <person name="Goeker M."/>
        </authorList>
    </citation>
    <scope>NUCLEOTIDE SEQUENCE [LARGE SCALE GENOMIC DNA]</scope>
    <source>
        <strain evidence="2 3">DSM 16268</strain>
    </source>
</reference>
<evidence type="ECO:0000313" key="3">
    <source>
        <dbReference type="Proteomes" id="UP000523821"/>
    </source>
</evidence>
<keyword evidence="3" id="KW-1185">Reference proteome</keyword>
<comment type="caution">
    <text evidence="2">The sequence shown here is derived from an EMBL/GenBank/DDBJ whole genome shotgun (WGS) entry which is preliminary data.</text>
</comment>
<feature type="domain" description="TNase-like" evidence="1">
    <location>
        <begin position="4"/>
        <end position="134"/>
    </location>
</feature>
<dbReference type="Gene3D" id="2.40.50.90">
    <property type="match status" value="1"/>
</dbReference>
<dbReference type="RefSeq" id="WP_183854246.1">
    <property type="nucleotide sequence ID" value="NZ_JACHOO010000003.1"/>
</dbReference>